<proteinExistence type="inferred from homology"/>
<sequence>MVSHSRGAAAPLHTPGARILVIEARFYETLADELLKGALAAIEAAEAQAEIVTVPGALEIPGTIAILLEAARQAGRPYDAVVALGCVIRGETGHYDIVAGESARALMDLSVAQRLPLGNGILTVENEAQAFARARVSEMNKGGGAAEAALTVLALKRATQVEHPR</sequence>
<evidence type="ECO:0000313" key="9">
    <source>
        <dbReference type="Proteomes" id="UP001055156"/>
    </source>
</evidence>
<feature type="binding site" evidence="7">
    <location>
        <position position="119"/>
    </location>
    <ligand>
        <name>5-amino-6-(D-ribitylamino)uracil</name>
        <dbReference type="ChEBI" id="CHEBI:15934"/>
    </ligand>
</feature>
<evidence type="ECO:0000256" key="6">
    <source>
        <dbReference type="ARBA" id="ARBA00048785"/>
    </source>
</evidence>
<feature type="active site" description="Proton donor" evidence="7">
    <location>
        <position position="94"/>
    </location>
</feature>
<comment type="caution">
    <text evidence="8">The sequence shown here is derived from an EMBL/GenBank/DDBJ whole genome shotgun (WGS) entry which is preliminary data.</text>
</comment>
<comment type="pathway">
    <text evidence="1 7">Cofactor biosynthesis; riboflavin biosynthesis; riboflavin from 2-hydroxy-3-oxobutyl phosphate and 5-amino-6-(D-ribitylamino)uracil: step 1/2.</text>
</comment>
<evidence type="ECO:0000256" key="4">
    <source>
        <dbReference type="ARBA" id="ARBA00022619"/>
    </source>
</evidence>
<keyword evidence="5 7" id="KW-0808">Transferase</keyword>
<keyword evidence="9" id="KW-1185">Reference proteome</keyword>
<dbReference type="EC" id="2.5.1.78" evidence="3 7"/>
<dbReference type="Proteomes" id="UP001055156">
    <property type="component" value="Unassembled WGS sequence"/>
</dbReference>
<dbReference type="RefSeq" id="WP_238310857.1">
    <property type="nucleotide sequence ID" value="NZ_BPQV01000004.1"/>
</dbReference>
<name>A0ABQ4T8U6_METOR</name>
<evidence type="ECO:0000256" key="5">
    <source>
        <dbReference type="ARBA" id="ARBA00022679"/>
    </source>
</evidence>
<evidence type="ECO:0000256" key="1">
    <source>
        <dbReference type="ARBA" id="ARBA00004917"/>
    </source>
</evidence>
<keyword evidence="4 7" id="KW-0686">Riboflavin biosynthesis</keyword>
<dbReference type="Pfam" id="PF00885">
    <property type="entry name" value="DMRL_synthase"/>
    <property type="match status" value="1"/>
</dbReference>
<protein>
    <recommendedName>
        <fullName evidence="3 7">6,7-dimethyl-8-ribityllumazine synthase</fullName>
        <shortName evidence="7">DMRL synthase</shortName>
        <shortName evidence="7">LS</shortName>
        <shortName evidence="7">Lumazine synthase</shortName>
        <ecNumber evidence="3 7">2.5.1.78</ecNumber>
    </recommendedName>
</protein>
<comment type="similarity">
    <text evidence="2 7">Belongs to the DMRL synthase family.</text>
</comment>
<evidence type="ECO:0000313" key="8">
    <source>
        <dbReference type="EMBL" id="GJE27002.1"/>
    </source>
</evidence>
<organism evidence="8 9">
    <name type="scientific">Methylobacterium organophilum</name>
    <dbReference type="NCBI Taxonomy" id="410"/>
    <lineage>
        <taxon>Bacteria</taxon>
        <taxon>Pseudomonadati</taxon>
        <taxon>Pseudomonadota</taxon>
        <taxon>Alphaproteobacteria</taxon>
        <taxon>Hyphomicrobiales</taxon>
        <taxon>Methylobacteriaceae</taxon>
        <taxon>Methylobacterium</taxon>
    </lineage>
</organism>
<evidence type="ECO:0000256" key="2">
    <source>
        <dbReference type="ARBA" id="ARBA00007424"/>
    </source>
</evidence>
<comment type="catalytic activity">
    <reaction evidence="6 7">
        <text>(2S)-2-hydroxy-3-oxobutyl phosphate + 5-amino-6-(D-ribitylamino)uracil = 6,7-dimethyl-8-(1-D-ribityl)lumazine + phosphate + 2 H2O + H(+)</text>
        <dbReference type="Rhea" id="RHEA:26152"/>
        <dbReference type="ChEBI" id="CHEBI:15377"/>
        <dbReference type="ChEBI" id="CHEBI:15378"/>
        <dbReference type="ChEBI" id="CHEBI:15934"/>
        <dbReference type="ChEBI" id="CHEBI:43474"/>
        <dbReference type="ChEBI" id="CHEBI:58201"/>
        <dbReference type="ChEBI" id="CHEBI:58830"/>
        <dbReference type="EC" id="2.5.1.78"/>
    </reaction>
</comment>
<dbReference type="PANTHER" id="PTHR21058">
    <property type="entry name" value="6,7-DIMETHYL-8-RIBITYLLUMAZINE SYNTHASE DMRL SYNTHASE LUMAZINE SYNTHASE"/>
    <property type="match status" value="1"/>
</dbReference>
<dbReference type="InterPro" id="IPR036467">
    <property type="entry name" value="LS/RS_sf"/>
</dbReference>
<dbReference type="NCBIfam" id="TIGR00114">
    <property type="entry name" value="lumazine-synth"/>
    <property type="match status" value="1"/>
</dbReference>
<dbReference type="Gene3D" id="3.40.50.960">
    <property type="entry name" value="Lumazine/riboflavin synthase"/>
    <property type="match status" value="1"/>
</dbReference>
<dbReference type="PANTHER" id="PTHR21058:SF0">
    <property type="entry name" value="6,7-DIMETHYL-8-RIBITYLLUMAZINE SYNTHASE"/>
    <property type="match status" value="1"/>
</dbReference>
<dbReference type="InterPro" id="IPR002180">
    <property type="entry name" value="LS/RS"/>
</dbReference>
<evidence type="ECO:0000256" key="7">
    <source>
        <dbReference type="HAMAP-Rule" id="MF_00178"/>
    </source>
</evidence>
<comment type="function">
    <text evidence="7">Catalyzes the formation of 6,7-dimethyl-8-ribityllumazine by condensation of 5-amino-6-(D-ribitylamino)uracil with 3,4-dihydroxy-2-butanone 4-phosphate. This is the penultimate step in the biosynthesis of riboflavin.</text>
</comment>
<dbReference type="InterPro" id="IPR034964">
    <property type="entry name" value="LS"/>
</dbReference>
<dbReference type="CDD" id="cd09209">
    <property type="entry name" value="Lumazine_synthase-I"/>
    <property type="match status" value="1"/>
</dbReference>
<reference evidence="8" key="2">
    <citation type="submission" date="2021-08" db="EMBL/GenBank/DDBJ databases">
        <authorList>
            <person name="Tani A."/>
            <person name="Ola A."/>
            <person name="Ogura Y."/>
            <person name="Katsura K."/>
            <person name="Hayashi T."/>
        </authorList>
    </citation>
    <scope>NUCLEOTIDE SEQUENCE</scope>
    <source>
        <strain evidence="8">NBRC 15689</strain>
    </source>
</reference>
<feature type="binding site" evidence="7">
    <location>
        <position position="26"/>
    </location>
    <ligand>
        <name>5-amino-6-(D-ribitylamino)uracil</name>
        <dbReference type="ChEBI" id="CHEBI:15934"/>
    </ligand>
</feature>
<feature type="binding site" evidence="7">
    <location>
        <begin position="86"/>
        <end position="88"/>
    </location>
    <ligand>
        <name>5-amino-6-(D-ribitylamino)uracil</name>
        <dbReference type="ChEBI" id="CHEBI:15934"/>
    </ligand>
</feature>
<feature type="binding site" evidence="7">
    <location>
        <position position="133"/>
    </location>
    <ligand>
        <name>(2S)-2-hydroxy-3-oxobutyl phosphate</name>
        <dbReference type="ChEBI" id="CHEBI:58830"/>
    </ligand>
</feature>
<feature type="binding site" evidence="7">
    <location>
        <begin position="57"/>
        <end position="59"/>
    </location>
    <ligand>
        <name>5-amino-6-(D-ribitylamino)uracil</name>
        <dbReference type="ChEBI" id="CHEBI:15934"/>
    </ligand>
</feature>
<dbReference type="SUPFAM" id="SSF52121">
    <property type="entry name" value="Lumazine synthase"/>
    <property type="match status" value="1"/>
</dbReference>
<dbReference type="EMBL" id="BPQV01000004">
    <property type="protein sequence ID" value="GJE27002.1"/>
    <property type="molecule type" value="Genomic_DNA"/>
</dbReference>
<dbReference type="HAMAP" id="MF_00178">
    <property type="entry name" value="Lumazine_synth"/>
    <property type="match status" value="1"/>
</dbReference>
<evidence type="ECO:0000256" key="3">
    <source>
        <dbReference type="ARBA" id="ARBA00012664"/>
    </source>
</evidence>
<gene>
    <name evidence="8" type="primary">ribH1</name>
    <name evidence="7" type="synonym">ribH</name>
    <name evidence="8" type="ORF">LKMONMHP_1858</name>
</gene>
<reference evidence="8" key="1">
    <citation type="journal article" date="2021" name="Front. Microbiol.">
        <title>Comprehensive Comparative Genomics and Phenotyping of Methylobacterium Species.</title>
        <authorList>
            <person name="Alessa O."/>
            <person name="Ogura Y."/>
            <person name="Fujitani Y."/>
            <person name="Takami H."/>
            <person name="Hayashi T."/>
            <person name="Sahin N."/>
            <person name="Tani A."/>
        </authorList>
    </citation>
    <scope>NUCLEOTIDE SEQUENCE</scope>
    <source>
        <strain evidence="8">NBRC 15689</strain>
    </source>
</reference>
<feature type="binding site" evidence="7">
    <location>
        <begin position="91"/>
        <end position="92"/>
    </location>
    <ligand>
        <name>(2S)-2-hydroxy-3-oxobutyl phosphate</name>
        <dbReference type="ChEBI" id="CHEBI:58830"/>
    </ligand>
</feature>
<accession>A0ABQ4T8U6</accession>